<evidence type="ECO:0000313" key="2">
    <source>
        <dbReference type="Proteomes" id="UP001054945"/>
    </source>
</evidence>
<proteinExistence type="predicted"/>
<keyword evidence="2" id="KW-1185">Reference proteome</keyword>
<reference evidence="1 2" key="1">
    <citation type="submission" date="2021-06" db="EMBL/GenBank/DDBJ databases">
        <title>Caerostris extrusa draft genome.</title>
        <authorList>
            <person name="Kono N."/>
            <person name="Arakawa K."/>
        </authorList>
    </citation>
    <scope>NUCLEOTIDE SEQUENCE [LARGE SCALE GENOMIC DNA]</scope>
</reference>
<organism evidence="1 2">
    <name type="scientific">Caerostris extrusa</name>
    <name type="common">Bark spider</name>
    <name type="synonym">Caerostris bankana</name>
    <dbReference type="NCBI Taxonomy" id="172846"/>
    <lineage>
        <taxon>Eukaryota</taxon>
        <taxon>Metazoa</taxon>
        <taxon>Ecdysozoa</taxon>
        <taxon>Arthropoda</taxon>
        <taxon>Chelicerata</taxon>
        <taxon>Arachnida</taxon>
        <taxon>Araneae</taxon>
        <taxon>Araneomorphae</taxon>
        <taxon>Entelegynae</taxon>
        <taxon>Araneoidea</taxon>
        <taxon>Araneidae</taxon>
        <taxon>Caerostris</taxon>
    </lineage>
</organism>
<dbReference type="EMBL" id="BPLR01008303">
    <property type="protein sequence ID" value="GIY23716.1"/>
    <property type="molecule type" value="Genomic_DNA"/>
</dbReference>
<evidence type="ECO:0000313" key="1">
    <source>
        <dbReference type="EMBL" id="GIY23716.1"/>
    </source>
</evidence>
<dbReference type="Proteomes" id="UP001054945">
    <property type="component" value="Unassembled WGS sequence"/>
</dbReference>
<protein>
    <submittedName>
        <fullName evidence="1">Uncharacterized protein</fullName>
    </submittedName>
</protein>
<comment type="caution">
    <text evidence="1">The sequence shown here is derived from an EMBL/GenBank/DDBJ whole genome shotgun (WGS) entry which is preliminary data.</text>
</comment>
<gene>
    <name evidence="1" type="ORF">CEXT_632561</name>
</gene>
<name>A0AAV4RS07_CAEEX</name>
<dbReference type="AlphaFoldDB" id="A0AAV4RS07"/>
<accession>A0AAV4RS07</accession>
<sequence length="88" mass="10052">MATTASPGVHVRTGIQSTCNTVVQVGSPVYFFFSLLSSEYNRGSFKKQNTRTVGSWWFPDDRPTKNEALTFGQWCHMTSYETNKHHFN</sequence>